<name>A0AAX2H087_9FLAO</name>
<evidence type="ECO:0000313" key="1">
    <source>
        <dbReference type="EMBL" id="SNV11591.1"/>
    </source>
</evidence>
<accession>A0AAX2H087</accession>
<dbReference type="EMBL" id="LT906449">
    <property type="protein sequence ID" value="SNV11591.1"/>
    <property type="molecule type" value="Genomic_DNA"/>
</dbReference>
<proteinExistence type="predicted"/>
<evidence type="ECO:0000313" key="2">
    <source>
        <dbReference type="Proteomes" id="UP000215539"/>
    </source>
</evidence>
<organism evidence="1 2">
    <name type="scientific">Capnocytophaga haemolytica</name>
    <dbReference type="NCBI Taxonomy" id="45243"/>
    <lineage>
        <taxon>Bacteria</taxon>
        <taxon>Pseudomonadati</taxon>
        <taxon>Bacteroidota</taxon>
        <taxon>Flavobacteriia</taxon>
        <taxon>Flavobacteriales</taxon>
        <taxon>Flavobacteriaceae</taxon>
        <taxon>Capnocytophaga</taxon>
    </lineage>
</organism>
<dbReference type="Proteomes" id="UP000215539">
    <property type="component" value="Chromosome 1"/>
</dbReference>
<dbReference type="AlphaFoldDB" id="A0AAX2H087"/>
<sequence length="42" mass="4897">MTTEVMQGTKLSTRQLISFCNRLKIKPLKIGGFVDNFFNKKY</sequence>
<protein>
    <submittedName>
        <fullName evidence="1">Uncharacterized protein</fullName>
    </submittedName>
</protein>
<gene>
    <name evidence="1" type="ORF">SAMEA44541418_01431</name>
</gene>
<reference evidence="1 2" key="1">
    <citation type="submission" date="2017-06" db="EMBL/GenBank/DDBJ databases">
        <authorList>
            <consortium name="Pathogen Informatics"/>
        </authorList>
    </citation>
    <scope>NUCLEOTIDE SEQUENCE [LARGE SCALE GENOMIC DNA]</scope>
    <source>
        <strain evidence="1 2">NCTC12947</strain>
    </source>
</reference>